<reference evidence="2 3" key="1">
    <citation type="submission" date="2015-11" db="EMBL/GenBank/DDBJ databases">
        <title>Expanding the genomic diversity of Burkholderia species for the development of highly accurate diagnostics.</title>
        <authorList>
            <person name="Sahl J."/>
            <person name="Keim P."/>
            <person name="Wagner D."/>
        </authorList>
    </citation>
    <scope>NUCLEOTIDE SEQUENCE [LARGE SCALE GENOMIC DNA]</scope>
    <source>
        <strain evidence="2 3">MSMB2087WGS</strain>
    </source>
</reference>
<dbReference type="EMBL" id="LPHD01000183">
    <property type="protein sequence ID" value="KWA74314.1"/>
    <property type="molecule type" value="Genomic_DNA"/>
</dbReference>
<comment type="caution">
    <text evidence="2">The sequence shown here is derived from an EMBL/GenBank/DDBJ whole genome shotgun (WGS) entry which is preliminary data.</text>
</comment>
<evidence type="ECO:0000313" key="3">
    <source>
        <dbReference type="Proteomes" id="UP000060630"/>
    </source>
</evidence>
<keyword evidence="1" id="KW-0812">Transmembrane</keyword>
<proteinExistence type="predicted"/>
<keyword evidence="1" id="KW-0472">Membrane</keyword>
<gene>
    <name evidence="2" type="ORF">WL29_02220</name>
</gene>
<sequence length="74" mass="7827">MIADIVIGFVVGIAIAVPVWIIARHLGLGRGFRAPRRIDPHDVVPCEIVPVALRGRLLPGAADVVAAAGREEAR</sequence>
<name>A0A103BL25_9BURK</name>
<feature type="transmembrane region" description="Helical" evidence="1">
    <location>
        <begin position="6"/>
        <end position="27"/>
    </location>
</feature>
<keyword evidence="1" id="KW-1133">Transmembrane helix</keyword>
<protein>
    <submittedName>
        <fullName evidence="2">Uncharacterized protein</fullName>
    </submittedName>
</protein>
<accession>A0A103BL25</accession>
<organism evidence="2 3">
    <name type="scientific">Burkholderia ubonensis</name>
    <dbReference type="NCBI Taxonomy" id="101571"/>
    <lineage>
        <taxon>Bacteria</taxon>
        <taxon>Pseudomonadati</taxon>
        <taxon>Pseudomonadota</taxon>
        <taxon>Betaproteobacteria</taxon>
        <taxon>Burkholderiales</taxon>
        <taxon>Burkholderiaceae</taxon>
        <taxon>Burkholderia</taxon>
        <taxon>Burkholderia cepacia complex</taxon>
    </lineage>
</organism>
<evidence type="ECO:0000313" key="2">
    <source>
        <dbReference type="EMBL" id="KWA74314.1"/>
    </source>
</evidence>
<dbReference type="AlphaFoldDB" id="A0A103BL25"/>
<dbReference type="Proteomes" id="UP000060630">
    <property type="component" value="Unassembled WGS sequence"/>
</dbReference>
<dbReference type="RefSeq" id="WP_045566274.1">
    <property type="nucleotide sequence ID" value="NZ_LOVD01000108.1"/>
</dbReference>
<evidence type="ECO:0000256" key="1">
    <source>
        <dbReference type="SAM" id="Phobius"/>
    </source>
</evidence>